<proteinExistence type="predicted"/>
<gene>
    <name evidence="2" type="ORF">HAX54_031801</name>
</gene>
<dbReference type="EMBL" id="JACEIK010004029">
    <property type="protein sequence ID" value="MCD9643916.1"/>
    <property type="molecule type" value="Genomic_DNA"/>
</dbReference>
<comment type="caution">
    <text evidence="2">The sequence shown here is derived from an EMBL/GenBank/DDBJ whole genome shotgun (WGS) entry which is preliminary data.</text>
</comment>
<feature type="compositionally biased region" description="Acidic residues" evidence="1">
    <location>
        <begin position="186"/>
        <end position="201"/>
    </location>
</feature>
<accession>A0ABS8V9P7</accession>
<keyword evidence="3" id="KW-1185">Reference proteome</keyword>
<feature type="compositionally biased region" description="Basic and acidic residues" evidence="1">
    <location>
        <begin position="174"/>
        <end position="185"/>
    </location>
</feature>
<reference evidence="2 3" key="1">
    <citation type="journal article" date="2021" name="BMC Genomics">
        <title>Datura genome reveals duplications of psychoactive alkaloid biosynthetic genes and high mutation rate following tissue culture.</title>
        <authorList>
            <person name="Rajewski A."/>
            <person name="Carter-House D."/>
            <person name="Stajich J."/>
            <person name="Litt A."/>
        </authorList>
    </citation>
    <scope>NUCLEOTIDE SEQUENCE [LARGE SCALE GENOMIC DNA]</scope>
    <source>
        <strain evidence="2">AR-01</strain>
    </source>
</reference>
<evidence type="ECO:0000313" key="3">
    <source>
        <dbReference type="Proteomes" id="UP000823775"/>
    </source>
</evidence>
<organism evidence="2 3">
    <name type="scientific">Datura stramonium</name>
    <name type="common">Jimsonweed</name>
    <name type="synonym">Common thornapple</name>
    <dbReference type="NCBI Taxonomy" id="4076"/>
    <lineage>
        <taxon>Eukaryota</taxon>
        <taxon>Viridiplantae</taxon>
        <taxon>Streptophyta</taxon>
        <taxon>Embryophyta</taxon>
        <taxon>Tracheophyta</taxon>
        <taxon>Spermatophyta</taxon>
        <taxon>Magnoliopsida</taxon>
        <taxon>eudicotyledons</taxon>
        <taxon>Gunneridae</taxon>
        <taxon>Pentapetalae</taxon>
        <taxon>asterids</taxon>
        <taxon>lamiids</taxon>
        <taxon>Solanales</taxon>
        <taxon>Solanaceae</taxon>
        <taxon>Solanoideae</taxon>
        <taxon>Datureae</taxon>
        <taxon>Datura</taxon>
    </lineage>
</organism>
<dbReference type="Proteomes" id="UP000823775">
    <property type="component" value="Unassembled WGS sequence"/>
</dbReference>
<evidence type="ECO:0000256" key="1">
    <source>
        <dbReference type="SAM" id="MobiDB-lite"/>
    </source>
</evidence>
<name>A0ABS8V9P7_DATST</name>
<feature type="region of interest" description="Disordered" evidence="1">
    <location>
        <begin position="167"/>
        <end position="201"/>
    </location>
</feature>
<evidence type="ECO:0000313" key="2">
    <source>
        <dbReference type="EMBL" id="MCD9643916.1"/>
    </source>
</evidence>
<sequence length="235" mass="26830">MAERYVRVNLYWGGQISDEAGLMTFNRPPEAVQRFPLTLKYERLQRIFRSKIGVTDPELSIVISGRYPMSFMANGFPRYGETRICDVYSLVSFLESPDTFSSYISITMLDMYASIQRRNIIQEPTDDEYTKGGIEMHNHNFEWSMQNHEMAGPSNPSTLLQNLNLSGGHPTHSKWSEIDSERSLDDESTDGYQSFDDDGDVDGEAVAIRDGNISYHSNAISYMYFTEESKKTFSA</sequence>
<protein>
    <submittedName>
        <fullName evidence="2">Uncharacterized protein</fullName>
    </submittedName>
</protein>